<gene>
    <name evidence="7" type="ORF">CAC42_2862</name>
</gene>
<dbReference type="GO" id="GO:0015086">
    <property type="term" value="F:cadmium ion transmembrane transporter activity"/>
    <property type="evidence" value="ECO:0007669"/>
    <property type="project" value="TreeGrafter"/>
</dbReference>
<keyword evidence="4 6" id="KW-0472">Membrane</keyword>
<feature type="compositionally biased region" description="Polar residues" evidence="5">
    <location>
        <begin position="17"/>
        <end position="71"/>
    </location>
</feature>
<comment type="subcellular location">
    <subcellularLocation>
        <location evidence="1">Membrane</location>
        <topology evidence="1">Multi-pass membrane protein</topology>
    </subcellularLocation>
</comment>
<dbReference type="GO" id="GO:0030026">
    <property type="term" value="P:intracellular manganese ion homeostasis"/>
    <property type="evidence" value="ECO:0007669"/>
    <property type="project" value="TreeGrafter"/>
</dbReference>
<evidence type="ECO:0000256" key="6">
    <source>
        <dbReference type="SAM" id="Phobius"/>
    </source>
</evidence>
<feature type="compositionally biased region" description="Basic and acidic residues" evidence="5">
    <location>
        <begin position="1"/>
        <end position="10"/>
    </location>
</feature>
<dbReference type="InterPro" id="IPR001046">
    <property type="entry name" value="NRAMP_fam"/>
</dbReference>
<dbReference type="Pfam" id="PF01566">
    <property type="entry name" value="Nramp"/>
    <property type="match status" value="2"/>
</dbReference>
<feature type="transmembrane region" description="Helical" evidence="6">
    <location>
        <begin position="448"/>
        <end position="471"/>
    </location>
</feature>
<feature type="transmembrane region" description="Helical" evidence="6">
    <location>
        <begin position="179"/>
        <end position="198"/>
    </location>
</feature>
<dbReference type="GO" id="GO:0034755">
    <property type="term" value="P:iron ion transmembrane transport"/>
    <property type="evidence" value="ECO:0007669"/>
    <property type="project" value="TreeGrafter"/>
</dbReference>
<organism evidence="7 8">
    <name type="scientific">Sphaceloma murrayae</name>
    <dbReference type="NCBI Taxonomy" id="2082308"/>
    <lineage>
        <taxon>Eukaryota</taxon>
        <taxon>Fungi</taxon>
        <taxon>Dikarya</taxon>
        <taxon>Ascomycota</taxon>
        <taxon>Pezizomycotina</taxon>
        <taxon>Dothideomycetes</taxon>
        <taxon>Dothideomycetidae</taxon>
        <taxon>Myriangiales</taxon>
        <taxon>Elsinoaceae</taxon>
        <taxon>Sphaceloma</taxon>
    </lineage>
</organism>
<keyword evidence="2 6" id="KW-0812">Transmembrane</keyword>
<evidence type="ECO:0000256" key="4">
    <source>
        <dbReference type="ARBA" id="ARBA00023136"/>
    </source>
</evidence>
<feature type="transmembrane region" description="Helical" evidence="6">
    <location>
        <begin position="573"/>
        <end position="592"/>
    </location>
</feature>
<evidence type="ECO:0000256" key="1">
    <source>
        <dbReference type="ARBA" id="ARBA00004141"/>
    </source>
</evidence>
<dbReference type="NCBIfam" id="NF037982">
    <property type="entry name" value="Nramp_1"/>
    <property type="match status" value="1"/>
</dbReference>
<accession>A0A2K1R0V0</accession>
<dbReference type="EMBL" id="NKHZ01000017">
    <property type="protein sequence ID" value="PNS20931.1"/>
    <property type="molecule type" value="Genomic_DNA"/>
</dbReference>
<dbReference type="PANTHER" id="PTHR11706:SF101">
    <property type="entry name" value="MANGANESE TRANSPORTER SMF1"/>
    <property type="match status" value="1"/>
</dbReference>
<dbReference type="NCBIfam" id="TIGR01197">
    <property type="entry name" value="nramp"/>
    <property type="match status" value="1"/>
</dbReference>
<feature type="transmembrane region" description="Helical" evidence="6">
    <location>
        <begin position="253"/>
        <end position="273"/>
    </location>
</feature>
<feature type="transmembrane region" description="Helical" evidence="6">
    <location>
        <begin position="285"/>
        <end position="307"/>
    </location>
</feature>
<keyword evidence="3 6" id="KW-1133">Transmembrane helix</keyword>
<evidence type="ECO:0000313" key="7">
    <source>
        <dbReference type="EMBL" id="PNS20931.1"/>
    </source>
</evidence>
<dbReference type="GO" id="GO:0005886">
    <property type="term" value="C:plasma membrane"/>
    <property type="evidence" value="ECO:0007669"/>
    <property type="project" value="TreeGrafter"/>
</dbReference>
<feature type="transmembrane region" description="Helical" evidence="6">
    <location>
        <begin position="138"/>
        <end position="159"/>
    </location>
</feature>
<feature type="region of interest" description="Disordered" evidence="5">
    <location>
        <begin position="1"/>
        <end position="73"/>
    </location>
</feature>
<dbReference type="PRINTS" id="PR00447">
    <property type="entry name" value="NATRESASSCMP"/>
</dbReference>
<protein>
    <submittedName>
        <fullName evidence="7">Manganese transporter SMF2</fullName>
    </submittedName>
</protein>
<feature type="transmembrane region" description="Helical" evidence="6">
    <location>
        <begin position="716"/>
        <end position="735"/>
    </location>
</feature>
<feature type="compositionally biased region" description="Basic residues" evidence="5">
    <location>
        <begin position="389"/>
        <end position="400"/>
    </location>
</feature>
<feature type="region of interest" description="Disordered" evidence="5">
    <location>
        <begin position="382"/>
        <end position="406"/>
    </location>
</feature>
<dbReference type="InParanoid" id="A0A2K1R0V0"/>
<keyword evidence="8" id="KW-1185">Reference proteome</keyword>
<feature type="transmembrane region" description="Helical" evidence="6">
    <location>
        <begin position="501"/>
        <end position="523"/>
    </location>
</feature>
<evidence type="ECO:0000313" key="8">
    <source>
        <dbReference type="Proteomes" id="UP000243797"/>
    </source>
</evidence>
<dbReference type="STRING" id="2082308.A0A2K1R0V0"/>
<evidence type="ECO:0000256" key="2">
    <source>
        <dbReference type="ARBA" id="ARBA00022692"/>
    </source>
</evidence>
<sequence>MADAAKDDNGIGHAPVTSGTDDAHSTANMGPSRSKSRTASLPSRGSFSVWNKRSSVSSNKPNKNRQASDASSLGRGLEITNHLSIFFGLEDDEISQRQNSNIQAPHSPPADPMMSTQRVHTTEPTKPKRRKRSLRHRITRALLKYTKFIGPGALVSVAYMDPGNYATDVAAGATYHFKLLFIILLSNLIAIFLQSLSIKLGSVTGLNLAQMIKLHTPWWLNITLYLFAEAAIIATDVAEVIGTAIALNLLIKLPLVVGCVISILDVLVVLFLYRPSGSVKGLRAFELFILLLVIGVAICFCVQLSLIRDTAIAEVFRGYLPSSELIEQQAIFQACGIIGATVMPHSLYLGSSFCQPRMLQFDKRHNKVGRSTKLNTTFSATSSAASRARSLRSKQSRSGHRSNVSTTTSIMSTFSLPPILAPVDPLPQHYAPSLSAIRYCLRTSITELVISLATFALFVNSAILIVAGVSLHSPTDPSLSAANASLFQVYALLSKQVAPSAGTLFALALLLSGTSAGIVCTIAGQMVSEAQLKWRVAPWVRRLITRSISITPSVIIAGSLGQQGLSRALEASQVVLCFCLPMVIAPLVWFTARAEFCSVRVGPNGERVLDGDGVGDVPLTNTGTETKEKEDTTVRIREVGKPQVGLGVLGEAIEVSDLGSIRAGSERHDDEEGVSRTDQIGRHVNEGTIAPWADDVRSVVRTVQFRNHWGTTATAIAIWLLIVCMNVAAVVLLAVHGHKK</sequence>
<comment type="caution">
    <text evidence="7">The sequence shown here is derived from an EMBL/GenBank/DDBJ whole genome shotgun (WGS) entry which is preliminary data.</text>
</comment>
<proteinExistence type="predicted"/>
<feature type="transmembrane region" description="Helical" evidence="6">
    <location>
        <begin position="218"/>
        <end position="247"/>
    </location>
</feature>
<dbReference type="AlphaFoldDB" id="A0A2K1R0V0"/>
<feature type="region of interest" description="Disordered" evidence="5">
    <location>
        <begin position="97"/>
        <end position="133"/>
    </location>
</feature>
<name>A0A2K1R0V0_9PEZI</name>
<dbReference type="PANTHER" id="PTHR11706">
    <property type="entry name" value="SOLUTE CARRIER PROTEIN FAMILY 11 MEMBER"/>
    <property type="match status" value="1"/>
</dbReference>
<feature type="transmembrane region" description="Helical" evidence="6">
    <location>
        <begin position="543"/>
        <end position="561"/>
    </location>
</feature>
<dbReference type="OrthoDB" id="409173at2759"/>
<evidence type="ECO:0000256" key="5">
    <source>
        <dbReference type="SAM" id="MobiDB-lite"/>
    </source>
</evidence>
<dbReference type="Proteomes" id="UP000243797">
    <property type="component" value="Unassembled WGS sequence"/>
</dbReference>
<reference evidence="7 8" key="1">
    <citation type="submission" date="2017-06" db="EMBL/GenBank/DDBJ databases">
        <title>Draft genome sequence of a variant of Elsinoe murrayae.</title>
        <authorList>
            <person name="Cheng Q."/>
        </authorList>
    </citation>
    <scope>NUCLEOTIDE SEQUENCE [LARGE SCALE GENOMIC DNA]</scope>
    <source>
        <strain evidence="7 8">CQ-2017a</strain>
    </source>
</reference>
<feature type="transmembrane region" description="Helical" evidence="6">
    <location>
        <begin position="330"/>
        <end position="350"/>
    </location>
</feature>
<dbReference type="GO" id="GO:0005384">
    <property type="term" value="F:manganese ion transmembrane transporter activity"/>
    <property type="evidence" value="ECO:0007669"/>
    <property type="project" value="TreeGrafter"/>
</dbReference>
<evidence type="ECO:0000256" key="3">
    <source>
        <dbReference type="ARBA" id="ARBA00022989"/>
    </source>
</evidence>